<organism evidence="2">
    <name type="scientific">Stegastes partitus</name>
    <name type="common">bicolor damselfish</name>
    <dbReference type="NCBI Taxonomy" id="144197"/>
    <lineage>
        <taxon>Eukaryota</taxon>
        <taxon>Metazoa</taxon>
        <taxon>Chordata</taxon>
        <taxon>Craniata</taxon>
        <taxon>Vertebrata</taxon>
        <taxon>Euteleostomi</taxon>
        <taxon>Actinopterygii</taxon>
        <taxon>Neopterygii</taxon>
        <taxon>Teleostei</taxon>
        <taxon>Neoteleostei</taxon>
        <taxon>Acanthomorphata</taxon>
        <taxon>Ovalentaria</taxon>
        <taxon>Pomacentridae</taxon>
        <taxon>Stegastes</taxon>
    </lineage>
</organism>
<dbReference type="AlphaFoldDB" id="A0A3B5B1B8"/>
<protein>
    <recommendedName>
        <fullName evidence="3">SGNH hydrolase-type esterase domain-containing protein</fullName>
    </recommendedName>
</protein>
<accession>A0A3B5B1B8</accession>
<dbReference type="STRING" id="144197.ENSSPAP00000027398"/>
<dbReference type="GeneTree" id="ENSGT01140000282678"/>
<evidence type="ECO:0008006" key="3">
    <source>
        <dbReference type="Google" id="ProtNLM"/>
    </source>
</evidence>
<evidence type="ECO:0000256" key="1">
    <source>
        <dbReference type="SAM" id="MobiDB-lite"/>
    </source>
</evidence>
<dbReference type="Gene3D" id="3.40.50.12690">
    <property type="match status" value="1"/>
</dbReference>
<sequence length="293" mass="32263">MPPLTSPSRCTSCLHLSQKISELEWRISTLYQIRDEERSMDSLVTVGPAVGTAAPAELDSTVPCPDSTAPAAVHWAALGAKPKARACSTPGQEEPWILALKVTQTGRSSRSPRSPDVAGSPHLPPRPLFRPTTLIVGNSIIRNVHFFNATTRCFLGASVSIPPSVCHVVIHVGMNDTARRQSERTKKDFMDLFALLESCGKSVFISGPISTLPHSAERFSRLLSLNTWLHHTCAAHHLLFIDNFNLFWNRPQFYRPDGLDPSRWAARQELPISQNSSQIIKTIPGSSSPLLIF</sequence>
<evidence type="ECO:0000313" key="2">
    <source>
        <dbReference type="Ensembl" id="ENSSPAP00000027398.1"/>
    </source>
</evidence>
<reference evidence="2" key="1">
    <citation type="submission" date="2023-09" db="UniProtKB">
        <authorList>
            <consortium name="Ensembl"/>
        </authorList>
    </citation>
    <scope>IDENTIFICATION</scope>
</reference>
<dbReference type="Gene3D" id="3.40.50.12700">
    <property type="match status" value="1"/>
</dbReference>
<feature type="region of interest" description="Disordered" evidence="1">
    <location>
        <begin position="104"/>
        <end position="125"/>
    </location>
</feature>
<name>A0A3B5B1B8_9TELE</name>
<dbReference type="Ensembl" id="ENSSPAT00000027842.1">
    <property type="protein sequence ID" value="ENSSPAP00000027398.1"/>
    <property type="gene ID" value="ENSSPAG00000020663.1"/>
</dbReference>
<proteinExistence type="predicted"/>
<dbReference type="SUPFAM" id="SSF52266">
    <property type="entry name" value="SGNH hydrolase"/>
    <property type="match status" value="1"/>
</dbReference>